<reference evidence="3 4" key="1">
    <citation type="submission" date="2016-11" db="EMBL/GenBank/DDBJ databases">
        <authorList>
            <person name="Jaros S."/>
            <person name="Januszkiewicz K."/>
            <person name="Wedrychowicz H."/>
        </authorList>
    </citation>
    <scope>NUCLEOTIDE SEQUENCE [LARGE SCALE GENOMIC DNA]</scope>
    <source>
        <strain evidence="3 4">CGMCC 1.12145</strain>
    </source>
</reference>
<evidence type="ECO:0000313" key="3">
    <source>
        <dbReference type="EMBL" id="SFW74011.1"/>
    </source>
</evidence>
<evidence type="ECO:0000256" key="1">
    <source>
        <dbReference type="SAM" id="MobiDB-lite"/>
    </source>
</evidence>
<evidence type="ECO:0000259" key="2">
    <source>
        <dbReference type="PROSITE" id="PS51857"/>
    </source>
</evidence>
<dbReference type="AlphaFoldDB" id="A0A1K1RP25"/>
<dbReference type="Proteomes" id="UP000182248">
    <property type="component" value="Unassembled WGS sequence"/>
</dbReference>
<dbReference type="SMART" id="SM00357">
    <property type="entry name" value="CSP"/>
    <property type="match status" value="1"/>
</dbReference>
<dbReference type="PROSITE" id="PS51857">
    <property type="entry name" value="CSD_2"/>
    <property type="match status" value="1"/>
</dbReference>
<feature type="compositionally biased region" description="Basic and acidic residues" evidence="1">
    <location>
        <begin position="60"/>
        <end position="73"/>
    </location>
</feature>
<accession>A0A1K1RP25</accession>
<feature type="region of interest" description="Disordered" evidence="1">
    <location>
        <begin position="1"/>
        <end position="80"/>
    </location>
</feature>
<dbReference type="GO" id="GO:0003676">
    <property type="term" value="F:nucleic acid binding"/>
    <property type="evidence" value="ECO:0007669"/>
    <property type="project" value="InterPro"/>
</dbReference>
<feature type="compositionally biased region" description="Basic residues" evidence="1">
    <location>
        <begin position="10"/>
        <end position="22"/>
    </location>
</feature>
<sequence length="145" mass="16730">MADSFFKKENAKKKAKKKQDKVRKREERKTSNNKGKGFESMIAYVDERGNLSATPPGQEPQKESREENQEHVESSSFDTHTQRTGVLISFFDRKGFGFIKDDITGDTVFAHQNRFMDDISERDKVVFVAERTPKGYSAIRVEKMD</sequence>
<organism evidence="3 4">
    <name type="scientific">Sinomicrobium oceani</name>
    <dbReference type="NCBI Taxonomy" id="1150368"/>
    <lineage>
        <taxon>Bacteria</taxon>
        <taxon>Pseudomonadati</taxon>
        <taxon>Bacteroidota</taxon>
        <taxon>Flavobacteriia</taxon>
        <taxon>Flavobacteriales</taxon>
        <taxon>Flavobacteriaceae</taxon>
        <taxon>Sinomicrobium</taxon>
    </lineage>
</organism>
<dbReference type="InterPro" id="IPR002059">
    <property type="entry name" value="CSP_DNA-bd"/>
</dbReference>
<keyword evidence="4" id="KW-1185">Reference proteome</keyword>
<dbReference type="STRING" id="1150368.SAMN02927921_03838"/>
<dbReference type="InterPro" id="IPR012340">
    <property type="entry name" value="NA-bd_OB-fold"/>
</dbReference>
<dbReference type="InterPro" id="IPR011129">
    <property type="entry name" value="CSD"/>
</dbReference>
<protein>
    <submittedName>
        <fullName evidence="3">Cold shock protein, CspA family</fullName>
    </submittedName>
</protein>
<dbReference type="RefSeq" id="WP_072319078.1">
    <property type="nucleotide sequence ID" value="NZ_FPJE01000031.1"/>
</dbReference>
<name>A0A1K1RP25_9FLAO</name>
<feature type="domain" description="CSD" evidence="2">
    <location>
        <begin position="82"/>
        <end position="143"/>
    </location>
</feature>
<dbReference type="GO" id="GO:0005829">
    <property type="term" value="C:cytosol"/>
    <property type="evidence" value="ECO:0007669"/>
    <property type="project" value="UniProtKB-ARBA"/>
</dbReference>
<dbReference type="Gene3D" id="2.40.50.140">
    <property type="entry name" value="Nucleic acid-binding proteins"/>
    <property type="match status" value="1"/>
</dbReference>
<dbReference type="EMBL" id="FPJE01000031">
    <property type="protein sequence ID" value="SFW74011.1"/>
    <property type="molecule type" value="Genomic_DNA"/>
</dbReference>
<gene>
    <name evidence="3" type="ORF">SAMN02927921_03838</name>
</gene>
<evidence type="ECO:0000313" key="4">
    <source>
        <dbReference type="Proteomes" id="UP000182248"/>
    </source>
</evidence>
<proteinExistence type="predicted"/>
<dbReference type="CDD" id="cd04458">
    <property type="entry name" value="CSP_CDS"/>
    <property type="match status" value="1"/>
</dbReference>
<dbReference type="SUPFAM" id="SSF50249">
    <property type="entry name" value="Nucleic acid-binding proteins"/>
    <property type="match status" value="1"/>
</dbReference>
<dbReference type="OrthoDB" id="1493235at2"/>
<dbReference type="Pfam" id="PF00313">
    <property type="entry name" value="CSD"/>
    <property type="match status" value="1"/>
</dbReference>